<dbReference type="InterPro" id="IPR043502">
    <property type="entry name" value="DNA/RNA_pol_sf"/>
</dbReference>
<dbReference type="SUPFAM" id="SSF53098">
    <property type="entry name" value="Ribonuclease H-like"/>
    <property type="match status" value="1"/>
</dbReference>
<keyword evidence="3" id="KW-0808">Transferase</keyword>
<dbReference type="Gene3D" id="3.30.420.10">
    <property type="entry name" value="Ribonuclease H-like superfamily/Ribonuclease H"/>
    <property type="match status" value="1"/>
</dbReference>
<dbReference type="GO" id="GO:0006351">
    <property type="term" value="P:DNA-templated transcription"/>
    <property type="evidence" value="ECO:0007669"/>
    <property type="project" value="InterPro"/>
</dbReference>
<dbReference type="PANTHER" id="PTHR33568">
    <property type="entry name" value="DNA POLYMERASE"/>
    <property type="match status" value="1"/>
</dbReference>
<gene>
    <name evidence="10" type="ORF">SLEP1_g59819</name>
</gene>
<keyword evidence="11" id="KW-1185">Reference proteome</keyword>
<evidence type="ECO:0000256" key="4">
    <source>
        <dbReference type="ARBA" id="ARBA00022695"/>
    </source>
</evidence>
<dbReference type="InterPro" id="IPR004868">
    <property type="entry name" value="DNA-dir_DNA_pol_B_mt/vir"/>
</dbReference>
<dbReference type="AlphaFoldDB" id="A0AAV5MUK0"/>
<dbReference type="Gene3D" id="1.10.287.690">
    <property type="entry name" value="Helix hairpin bin"/>
    <property type="match status" value="1"/>
</dbReference>
<name>A0AAV5MUK0_9ROSI</name>
<evidence type="ECO:0000256" key="3">
    <source>
        <dbReference type="ARBA" id="ARBA00022679"/>
    </source>
</evidence>
<dbReference type="InterPro" id="IPR006172">
    <property type="entry name" value="DNA-dir_DNA_pol_B"/>
</dbReference>
<sequence length="840" mass="97011">MNYLQAQAFEINIDVLDFLKRNLDSLVKSGLLMPSHLASLNIAKATSLLRKAYLEDKSITKDFQYQDLLNEFMLRIQRARYEKFIFKIASAYAGYKFYLPAFVDFRGRIYRSGVLHFHERDLARGLIVFSSVRKKSDTDINEVYDFIANAAAFHFKKFDTYEDANQWFHDQEVNLNSDDRLIKFAGDAKNPYQFISKVLSFGKHGTISPLQIPITQDASASAYQLISCLLLDKELAKHTNLIPNPEVDKEGPALTFRENEIDQPVYDMVERLVFQKAETYEDSELSGIFIRIYLLDMKDSAMPKPLSDEEIASKIWECINSKVVVEPKETIKFKHSKRRYPEYLTALKPSKRPKQSFIVADSETVLINNVHVPYAAGFLVVRVGDELLSETANQRLAAVVRNEPSIKTVYFHNFSRFDGILILKYLATHGMKYTFIPLMRNNMLYELAIYRGKKLLFRLKDSITLLPSSLDKLAKNLCPELGTKGSIQHEDVQESNLIPLRKELLDYMKQDILLLGGVMQKAQDIYWTQYKVDIVTKLTLSSLALTIFRSVYYNQKDWPIYIPNRNEDSFIRSAYYGGHADTYIPHGENLYYYDVNSLYPYIMKTFPMPGGKPIWDGNLLGQDLDNLFGFIEAYVECPPNIKRPFLPYRDSKRKILRFPTGQFVGVYYSEELKYARDIGYQIMPLKGYLFENKNSTPFGGFVSTLFEKRQEAKKTGNEALSYVYKILMNSLYGRFGINPNCTFTEVCDVNRYNILTKTTDFIFADKLSEHYYIVSYHSYIYAEEESEWKPPRISAVQLAAAVTACARIHMYPYISRPDCYYTDTDSVVLGNPLPEVLSEP</sequence>
<dbReference type="EMBL" id="BPVZ01001233">
    <property type="protein sequence ID" value="GKV53287.1"/>
    <property type="molecule type" value="Genomic_DNA"/>
</dbReference>
<dbReference type="GO" id="GO:0003677">
    <property type="term" value="F:DNA binding"/>
    <property type="evidence" value="ECO:0007669"/>
    <property type="project" value="UniProtKB-KW"/>
</dbReference>
<dbReference type="Pfam" id="PF03175">
    <property type="entry name" value="DNA_pol_B_2"/>
    <property type="match status" value="2"/>
</dbReference>
<feature type="domain" description="DNA-directed DNA polymerase family B mitochondria/virus" evidence="9">
    <location>
        <begin position="404"/>
        <end position="497"/>
    </location>
</feature>
<proteinExistence type="inferred from homology"/>
<dbReference type="GO" id="GO:0003899">
    <property type="term" value="F:DNA-directed RNA polymerase activity"/>
    <property type="evidence" value="ECO:0007669"/>
    <property type="project" value="InterPro"/>
</dbReference>
<accession>A0AAV5MUK0</accession>
<keyword evidence="6" id="KW-0239">DNA-directed DNA polymerase</keyword>
<protein>
    <recommendedName>
        <fullName evidence="2">DNA-directed DNA polymerase</fullName>
        <ecNumber evidence="2">2.7.7.7</ecNumber>
    </recommendedName>
</protein>
<comment type="catalytic activity">
    <reaction evidence="8">
        <text>DNA(n) + a 2'-deoxyribonucleoside 5'-triphosphate = DNA(n+1) + diphosphate</text>
        <dbReference type="Rhea" id="RHEA:22508"/>
        <dbReference type="Rhea" id="RHEA-COMP:17339"/>
        <dbReference type="Rhea" id="RHEA-COMP:17340"/>
        <dbReference type="ChEBI" id="CHEBI:33019"/>
        <dbReference type="ChEBI" id="CHEBI:61560"/>
        <dbReference type="ChEBI" id="CHEBI:173112"/>
        <dbReference type="EC" id="2.7.7.7"/>
    </reaction>
</comment>
<evidence type="ECO:0000259" key="9">
    <source>
        <dbReference type="Pfam" id="PF03175"/>
    </source>
</evidence>
<organism evidence="10 11">
    <name type="scientific">Rubroshorea leprosula</name>
    <dbReference type="NCBI Taxonomy" id="152421"/>
    <lineage>
        <taxon>Eukaryota</taxon>
        <taxon>Viridiplantae</taxon>
        <taxon>Streptophyta</taxon>
        <taxon>Embryophyta</taxon>
        <taxon>Tracheophyta</taxon>
        <taxon>Spermatophyta</taxon>
        <taxon>Magnoliopsida</taxon>
        <taxon>eudicotyledons</taxon>
        <taxon>Gunneridae</taxon>
        <taxon>Pentapetalae</taxon>
        <taxon>rosids</taxon>
        <taxon>malvids</taxon>
        <taxon>Malvales</taxon>
        <taxon>Dipterocarpaceae</taxon>
        <taxon>Rubroshorea</taxon>
    </lineage>
</organism>
<dbReference type="Proteomes" id="UP001054252">
    <property type="component" value="Unassembled WGS sequence"/>
</dbReference>
<evidence type="ECO:0000256" key="1">
    <source>
        <dbReference type="ARBA" id="ARBA00005755"/>
    </source>
</evidence>
<evidence type="ECO:0000256" key="7">
    <source>
        <dbReference type="ARBA" id="ARBA00023125"/>
    </source>
</evidence>
<keyword evidence="5" id="KW-0235">DNA replication</keyword>
<dbReference type="InterPro" id="IPR036397">
    <property type="entry name" value="RNaseH_sf"/>
</dbReference>
<dbReference type="GO" id="GO:0006260">
    <property type="term" value="P:DNA replication"/>
    <property type="evidence" value="ECO:0007669"/>
    <property type="project" value="UniProtKB-KW"/>
</dbReference>
<comment type="similarity">
    <text evidence="1">Belongs to the DNA polymerase type-B family.</text>
</comment>
<reference evidence="10 11" key="1">
    <citation type="journal article" date="2021" name="Commun. Biol.">
        <title>The genome of Shorea leprosula (Dipterocarpaceae) highlights the ecological relevance of drought in aseasonal tropical rainforests.</title>
        <authorList>
            <person name="Ng K.K.S."/>
            <person name="Kobayashi M.J."/>
            <person name="Fawcett J.A."/>
            <person name="Hatakeyama M."/>
            <person name="Paape T."/>
            <person name="Ng C.H."/>
            <person name="Ang C.C."/>
            <person name="Tnah L.H."/>
            <person name="Lee C.T."/>
            <person name="Nishiyama T."/>
            <person name="Sese J."/>
            <person name="O'Brien M.J."/>
            <person name="Copetti D."/>
            <person name="Mohd Noor M.I."/>
            <person name="Ong R.C."/>
            <person name="Putra M."/>
            <person name="Sireger I.Z."/>
            <person name="Indrioko S."/>
            <person name="Kosugi Y."/>
            <person name="Izuno A."/>
            <person name="Isagi Y."/>
            <person name="Lee S.L."/>
            <person name="Shimizu K.K."/>
        </authorList>
    </citation>
    <scope>NUCLEOTIDE SEQUENCE [LARGE SCALE GENOMIC DNA]</scope>
    <source>
        <strain evidence="10">214</strain>
    </source>
</reference>
<dbReference type="PANTHER" id="PTHR33568:SF3">
    <property type="entry name" value="DNA-DIRECTED DNA POLYMERASE"/>
    <property type="match status" value="1"/>
</dbReference>
<dbReference type="GO" id="GO:0003887">
    <property type="term" value="F:DNA-directed DNA polymerase activity"/>
    <property type="evidence" value="ECO:0007669"/>
    <property type="project" value="UniProtKB-KW"/>
</dbReference>
<evidence type="ECO:0000313" key="11">
    <source>
        <dbReference type="Proteomes" id="UP001054252"/>
    </source>
</evidence>
<evidence type="ECO:0000256" key="2">
    <source>
        <dbReference type="ARBA" id="ARBA00012417"/>
    </source>
</evidence>
<dbReference type="Gene3D" id="3.90.1600.10">
    <property type="entry name" value="Palm domain of DNA polymerase"/>
    <property type="match status" value="2"/>
</dbReference>
<dbReference type="SUPFAM" id="SSF56672">
    <property type="entry name" value="DNA/RNA polymerases"/>
    <property type="match status" value="2"/>
</dbReference>
<evidence type="ECO:0000256" key="5">
    <source>
        <dbReference type="ARBA" id="ARBA00022705"/>
    </source>
</evidence>
<dbReference type="EC" id="2.7.7.7" evidence="2"/>
<dbReference type="PROSITE" id="PS00900">
    <property type="entry name" value="RNA_POL_PHAGE_1"/>
    <property type="match status" value="1"/>
</dbReference>
<dbReference type="InterPro" id="IPR002092">
    <property type="entry name" value="DNA-dir_Rpol_phage-type"/>
</dbReference>
<evidence type="ECO:0000313" key="10">
    <source>
        <dbReference type="EMBL" id="GKV53287.1"/>
    </source>
</evidence>
<dbReference type="InterPro" id="IPR023211">
    <property type="entry name" value="DNA_pol_palm_dom_sf"/>
</dbReference>
<keyword evidence="4" id="KW-0548">Nucleotidyltransferase</keyword>
<feature type="domain" description="DNA-directed DNA polymerase family B mitochondria/virus" evidence="9">
    <location>
        <begin position="500"/>
        <end position="817"/>
    </location>
</feature>
<evidence type="ECO:0000256" key="6">
    <source>
        <dbReference type="ARBA" id="ARBA00022932"/>
    </source>
</evidence>
<keyword evidence="7" id="KW-0238">DNA-binding</keyword>
<evidence type="ECO:0000256" key="8">
    <source>
        <dbReference type="ARBA" id="ARBA00049244"/>
    </source>
</evidence>
<dbReference type="SMART" id="SM00486">
    <property type="entry name" value="POLBc"/>
    <property type="match status" value="1"/>
</dbReference>
<dbReference type="InterPro" id="IPR012337">
    <property type="entry name" value="RNaseH-like_sf"/>
</dbReference>
<dbReference type="PRINTS" id="PR00106">
    <property type="entry name" value="DNAPOLB"/>
</dbReference>
<dbReference type="GO" id="GO:0000166">
    <property type="term" value="F:nucleotide binding"/>
    <property type="evidence" value="ECO:0007669"/>
    <property type="project" value="InterPro"/>
</dbReference>
<comment type="caution">
    <text evidence="10">The sequence shown here is derived from an EMBL/GenBank/DDBJ whole genome shotgun (WGS) entry which is preliminary data.</text>
</comment>